<feature type="transmembrane region" description="Helical" evidence="11">
    <location>
        <begin position="323"/>
        <end position="348"/>
    </location>
</feature>
<feature type="transmembrane region" description="Helical" evidence="11">
    <location>
        <begin position="126"/>
        <end position="145"/>
    </location>
</feature>
<comment type="subcellular location">
    <subcellularLocation>
        <location evidence="1">Cell membrane</location>
        <topology evidence="1">Multi-pass membrane protein</topology>
    </subcellularLocation>
</comment>
<keyword evidence="8" id="KW-0406">Ion transport</keyword>
<evidence type="ECO:0000313" key="13">
    <source>
        <dbReference type="EMBL" id="CAA9889355.1"/>
    </source>
</evidence>
<dbReference type="RefSeq" id="WP_174624368.1">
    <property type="nucleotide sequence ID" value="NZ_CADCXN010000001.1"/>
</dbReference>
<feature type="transmembrane region" description="Helical" evidence="11">
    <location>
        <begin position="295"/>
        <end position="317"/>
    </location>
</feature>
<feature type="transmembrane region" description="Helical" evidence="11">
    <location>
        <begin position="360"/>
        <end position="383"/>
    </location>
</feature>
<evidence type="ECO:0000256" key="10">
    <source>
        <dbReference type="ARBA" id="ARBA00023201"/>
    </source>
</evidence>
<organism evidence="13 14">
    <name type="scientific">Candidatus Methylobacter favarea</name>
    <dbReference type="NCBI Taxonomy" id="2707345"/>
    <lineage>
        <taxon>Bacteria</taxon>
        <taxon>Pseudomonadati</taxon>
        <taxon>Pseudomonadota</taxon>
        <taxon>Gammaproteobacteria</taxon>
        <taxon>Methylococcales</taxon>
        <taxon>Methylococcaceae</taxon>
        <taxon>Methylobacter</taxon>
    </lineage>
</organism>
<evidence type="ECO:0000256" key="7">
    <source>
        <dbReference type="ARBA" id="ARBA00023053"/>
    </source>
</evidence>
<dbReference type="PANTHER" id="PTHR10110:SF86">
    <property type="entry name" value="SODIUM_HYDROGEN EXCHANGER 7"/>
    <property type="match status" value="1"/>
</dbReference>
<evidence type="ECO:0000313" key="14">
    <source>
        <dbReference type="Proteomes" id="UP000494216"/>
    </source>
</evidence>
<reference evidence="13 14" key="1">
    <citation type="submission" date="2020-02" db="EMBL/GenBank/DDBJ databases">
        <authorList>
            <person name="Hogendoorn C."/>
        </authorList>
    </citation>
    <scope>NUCLEOTIDE SEQUENCE [LARGE SCALE GENOMIC DNA]</scope>
    <source>
        <strain evidence="13">METHB21</strain>
    </source>
</reference>
<dbReference type="GO" id="GO:0005886">
    <property type="term" value="C:plasma membrane"/>
    <property type="evidence" value="ECO:0007669"/>
    <property type="project" value="UniProtKB-SubCell"/>
</dbReference>
<feature type="transmembrane region" description="Helical" evidence="11">
    <location>
        <begin position="91"/>
        <end position="114"/>
    </location>
</feature>
<dbReference type="Proteomes" id="UP000494216">
    <property type="component" value="Unassembled WGS sequence"/>
</dbReference>
<feature type="transmembrane region" description="Helical" evidence="11">
    <location>
        <begin position="190"/>
        <end position="216"/>
    </location>
</feature>
<dbReference type="InterPro" id="IPR004709">
    <property type="entry name" value="NaH_exchanger"/>
</dbReference>
<dbReference type="EMBL" id="CADCXN010000001">
    <property type="protein sequence ID" value="CAA9889355.1"/>
    <property type="molecule type" value="Genomic_DNA"/>
</dbReference>
<evidence type="ECO:0000256" key="4">
    <source>
        <dbReference type="ARBA" id="ARBA00022475"/>
    </source>
</evidence>
<keyword evidence="2" id="KW-0813">Transport</keyword>
<evidence type="ECO:0000256" key="8">
    <source>
        <dbReference type="ARBA" id="ARBA00023065"/>
    </source>
</evidence>
<dbReference type="AlphaFoldDB" id="A0A8S0X6M2"/>
<proteinExistence type="predicted"/>
<evidence type="ECO:0000256" key="9">
    <source>
        <dbReference type="ARBA" id="ARBA00023136"/>
    </source>
</evidence>
<protein>
    <submittedName>
        <fullName evidence="13">Sodium:proton exchanger</fullName>
    </submittedName>
</protein>
<feature type="domain" description="Cation/H+ exchanger transmembrane" evidence="12">
    <location>
        <begin position="14"/>
        <end position="423"/>
    </location>
</feature>
<gene>
    <name evidence="13" type="ORF">METHB2_10195</name>
</gene>
<keyword evidence="5 11" id="KW-0812">Transmembrane</keyword>
<evidence type="ECO:0000256" key="5">
    <source>
        <dbReference type="ARBA" id="ARBA00022692"/>
    </source>
</evidence>
<keyword evidence="6 11" id="KW-1133">Transmembrane helix</keyword>
<feature type="transmembrane region" description="Helical" evidence="11">
    <location>
        <begin position="228"/>
        <end position="247"/>
    </location>
</feature>
<keyword evidence="9 11" id="KW-0472">Membrane</keyword>
<evidence type="ECO:0000256" key="2">
    <source>
        <dbReference type="ARBA" id="ARBA00022448"/>
    </source>
</evidence>
<dbReference type="GO" id="GO:0051453">
    <property type="term" value="P:regulation of intracellular pH"/>
    <property type="evidence" value="ECO:0007669"/>
    <property type="project" value="TreeGrafter"/>
</dbReference>
<accession>A0A8S0X6M2</accession>
<evidence type="ECO:0000256" key="3">
    <source>
        <dbReference type="ARBA" id="ARBA00022449"/>
    </source>
</evidence>
<feature type="transmembrane region" description="Helical" evidence="11">
    <location>
        <begin position="395"/>
        <end position="415"/>
    </location>
</feature>
<comment type="caution">
    <text evidence="13">The sequence shown here is derived from an EMBL/GenBank/DDBJ whole genome shotgun (WGS) entry which is preliminary data.</text>
</comment>
<keyword evidence="4" id="KW-1003">Cell membrane</keyword>
<keyword evidence="3" id="KW-0050">Antiport</keyword>
<feature type="transmembrane region" description="Helical" evidence="11">
    <location>
        <begin position="6"/>
        <end position="23"/>
    </location>
</feature>
<dbReference type="PANTHER" id="PTHR10110">
    <property type="entry name" value="SODIUM/HYDROGEN EXCHANGER"/>
    <property type="match status" value="1"/>
</dbReference>
<dbReference type="InterPro" id="IPR006153">
    <property type="entry name" value="Cation/H_exchanger_TM"/>
</dbReference>
<feature type="transmembrane region" description="Helical" evidence="11">
    <location>
        <begin position="30"/>
        <end position="56"/>
    </location>
</feature>
<evidence type="ECO:0000256" key="1">
    <source>
        <dbReference type="ARBA" id="ARBA00004651"/>
    </source>
</evidence>
<evidence type="ECO:0000259" key="12">
    <source>
        <dbReference type="Pfam" id="PF00999"/>
    </source>
</evidence>
<keyword evidence="14" id="KW-1185">Reference proteome</keyword>
<evidence type="ECO:0000256" key="6">
    <source>
        <dbReference type="ARBA" id="ARBA00022989"/>
    </source>
</evidence>
<dbReference type="Pfam" id="PF00999">
    <property type="entry name" value="Na_H_Exchanger"/>
    <property type="match status" value="1"/>
</dbReference>
<dbReference type="InterPro" id="IPR018422">
    <property type="entry name" value="Cation/H_exchanger_CPA1"/>
</dbReference>
<feature type="transmembrane region" description="Helical" evidence="11">
    <location>
        <begin position="253"/>
        <end position="274"/>
    </location>
</feature>
<name>A0A8S0X6M2_9GAMM</name>
<dbReference type="GO" id="GO:0015386">
    <property type="term" value="F:potassium:proton antiporter activity"/>
    <property type="evidence" value="ECO:0007669"/>
    <property type="project" value="TreeGrafter"/>
</dbReference>
<sequence length="698" mass="78967">MHLDVFLSLFSLMLVSLAVFILSKRLRVPYTVLLVLCGSFLVPISQIDVFSFITSFQLTPELLFFVFLPILIFESAYNMSVRSVIDNIYSIGLLAIVGLIVSTLFVGVAGYYVFKLAGFEVPMLALLLFGAIISSTDPVAVLALFKEYGAPRRLTLIFEGESLFNDATGFAAFLVVVELLEHGFSGTSSVMTALISFFTMLAGGIIFGLLMGFLFANLIEVAKGNEHLEITLTLLVAHFTFVLAEVISEHLVIYGQEISLSSIIATLAASMVIGNYGRYKMSPAVENYMEKFWGYFAFLANSLVFILMGLLFANLAIRLDVAIWYIMLAIAVAAVGRAVSVYPLLWLLNKTGRQEPIPTSWMSLLSWGSLRGSLAVIMVLLIPKDLTIAGWNLDFTLKQFIAAVTIGSIYFTLLVKATTIGKVMHALKIDALTPEEEVGYYKSQAQMYEESLQKLNDLFKNHLLNKEQYEDFQRHYQYLYHNAGIKCKEIIGDSGELIENMLRIYALGIEKAELKEIFQRREVNEKIYKKIFNMLSIQTERIERGHAQVTSPNEHFPIDGMERLVLLISRLAFWRDHSFKSEELYLYYRTLNKLIERVIERLTSLNDFSLSEIFADKSALDKLLTLYQELHGNTESRMEGILKKNYALLNRLNKGTAEVSLHALQTQTLNELYKNEIISSKLFIRLDHELQERNSSKV</sequence>
<dbReference type="GO" id="GO:0015385">
    <property type="term" value="F:sodium:proton antiporter activity"/>
    <property type="evidence" value="ECO:0007669"/>
    <property type="project" value="InterPro"/>
</dbReference>
<dbReference type="PRINTS" id="PR01084">
    <property type="entry name" value="NAHEXCHNGR"/>
</dbReference>
<feature type="transmembrane region" description="Helical" evidence="11">
    <location>
        <begin position="62"/>
        <end position="79"/>
    </location>
</feature>
<keyword evidence="7" id="KW-0915">Sodium</keyword>
<keyword evidence="10" id="KW-0739">Sodium transport</keyword>
<dbReference type="Gene3D" id="6.10.140.1330">
    <property type="match status" value="1"/>
</dbReference>
<dbReference type="GO" id="GO:0098719">
    <property type="term" value="P:sodium ion import across plasma membrane"/>
    <property type="evidence" value="ECO:0007669"/>
    <property type="project" value="TreeGrafter"/>
</dbReference>
<evidence type="ECO:0000256" key="11">
    <source>
        <dbReference type="SAM" id="Phobius"/>
    </source>
</evidence>